<dbReference type="Pfam" id="PF00009">
    <property type="entry name" value="GTP_EFTU"/>
    <property type="match status" value="1"/>
</dbReference>
<evidence type="ECO:0000313" key="13">
    <source>
        <dbReference type="EMBL" id="AJF24125.1"/>
    </source>
</evidence>
<dbReference type="FunFam" id="2.40.30.10:FF:000054">
    <property type="entry name" value="Translation initiation factor IF-2"/>
    <property type="match status" value="1"/>
</dbReference>
<dbReference type="CDD" id="cd03692">
    <property type="entry name" value="mtIF2_IVc"/>
    <property type="match status" value="1"/>
</dbReference>
<dbReference type="CDD" id="cd03702">
    <property type="entry name" value="IF2_mtIF2_II"/>
    <property type="match status" value="1"/>
</dbReference>
<dbReference type="HAMAP" id="MF_00100_B">
    <property type="entry name" value="IF_2_B"/>
    <property type="match status" value="1"/>
</dbReference>
<dbReference type="InterPro" id="IPR005225">
    <property type="entry name" value="Small_GTP-bd"/>
</dbReference>
<evidence type="ECO:0000313" key="14">
    <source>
        <dbReference type="Proteomes" id="UP000031624"/>
    </source>
</evidence>
<dbReference type="GO" id="GO:0003743">
    <property type="term" value="F:translation initiation factor activity"/>
    <property type="evidence" value="ECO:0007669"/>
    <property type="project" value="UniProtKB-UniRule"/>
</dbReference>
<evidence type="ECO:0000256" key="8">
    <source>
        <dbReference type="ARBA" id="ARBA00025162"/>
    </source>
</evidence>
<feature type="compositionally biased region" description="Basic residues" evidence="11">
    <location>
        <begin position="227"/>
        <end position="240"/>
    </location>
</feature>
<dbReference type="SUPFAM" id="SSF52540">
    <property type="entry name" value="P-loop containing nucleoside triphosphate hydrolases"/>
    <property type="match status" value="1"/>
</dbReference>
<comment type="function">
    <text evidence="8 9 10">One of the essential components for the initiation of protein synthesis. Protects formylmethionyl-tRNA from spontaneous hydrolysis and promotes its binding to the 30S ribosomal subunits. Also involved in the hydrolysis of GTP during the formation of the 70S ribosomal complex.</text>
</comment>
<dbReference type="InterPro" id="IPR053905">
    <property type="entry name" value="EF-G-like_DII"/>
</dbReference>
<dbReference type="Gene3D" id="3.30.56.50">
    <property type="entry name" value="Putative DNA-binding domain, N-terminal subdomain of bacterial translation initiation factor IF2"/>
    <property type="match status" value="1"/>
</dbReference>
<dbReference type="Proteomes" id="UP000031624">
    <property type="component" value="Chromosome"/>
</dbReference>
<dbReference type="PANTHER" id="PTHR43381:SF5">
    <property type="entry name" value="TR-TYPE G DOMAIN-CONTAINING PROTEIN"/>
    <property type="match status" value="1"/>
</dbReference>
<dbReference type="NCBIfam" id="TIGR00231">
    <property type="entry name" value="small_GTP"/>
    <property type="match status" value="1"/>
</dbReference>
<dbReference type="InterPro" id="IPR027417">
    <property type="entry name" value="P-loop_NTPase"/>
</dbReference>
<dbReference type="FunFam" id="3.40.50.300:FF:000019">
    <property type="entry name" value="Translation initiation factor IF-2"/>
    <property type="match status" value="1"/>
</dbReference>
<keyword evidence="3 9" id="KW-0963">Cytoplasm</keyword>
<dbReference type="EMBL" id="CP007563">
    <property type="protein sequence ID" value="AJF24125.1"/>
    <property type="molecule type" value="Genomic_DNA"/>
</dbReference>
<evidence type="ECO:0000256" key="6">
    <source>
        <dbReference type="ARBA" id="ARBA00022917"/>
    </source>
</evidence>
<dbReference type="InterPro" id="IPR009000">
    <property type="entry name" value="Transl_B-barrel_sf"/>
</dbReference>
<evidence type="ECO:0000256" key="3">
    <source>
        <dbReference type="ARBA" id="ARBA00022490"/>
    </source>
</evidence>
<keyword evidence="7 9" id="KW-0342">GTP-binding</keyword>
<feature type="binding site" evidence="9">
    <location>
        <begin position="379"/>
        <end position="382"/>
    </location>
    <ligand>
        <name>GTP</name>
        <dbReference type="ChEBI" id="CHEBI:37565"/>
    </ligand>
</feature>
<evidence type="ECO:0000256" key="7">
    <source>
        <dbReference type="ARBA" id="ARBA00023134"/>
    </source>
</evidence>
<keyword evidence="6 9" id="KW-0648">Protein biosynthesis</keyword>
<dbReference type="Pfam" id="PF04760">
    <property type="entry name" value="IF2_N"/>
    <property type="match status" value="1"/>
</dbReference>
<dbReference type="RefSeq" id="WP_014895094.1">
    <property type="nucleotide sequence ID" value="NZ_CP007563.1"/>
</dbReference>
<feature type="binding site" evidence="9">
    <location>
        <begin position="325"/>
        <end position="329"/>
    </location>
    <ligand>
        <name>GTP</name>
        <dbReference type="ChEBI" id="CHEBI:37565"/>
    </ligand>
</feature>
<reference evidence="13 14" key="1">
    <citation type="submission" date="2014-04" db="EMBL/GenBank/DDBJ databases">
        <title>Genome reduction and metabolic complementation of the dual endosymbionts in the whitefly Bemisia tabaci.</title>
        <authorList>
            <person name="Rao Q."/>
            <person name="Rollat-Farnier P.-A."/>
            <person name="Zhang Z.-X."/>
            <person name="Santos-Garcia D."/>
            <person name="Silva F.J."/>
            <person name="Moya A."/>
            <person name="Zhu D.-T."/>
            <person name="Klein C.C."/>
            <person name="Vavre F."/>
            <person name="Sagot M.-F."/>
            <person name="Liu S.-S."/>
            <person name="Mouton L."/>
            <person name="Wang X.-W."/>
        </authorList>
    </citation>
    <scope>NUCLEOTIDE SEQUENCE [LARGE SCALE GENOMIC DNA]</scope>
    <source>
        <strain evidence="13 14">BT-Q</strain>
    </source>
</reference>
<dbReference type="SUPFAM" id="SSF50447">
    <property type="entry name" value="Translation proteins"/>
    <property type="match status" value="2"/>
</dbReference>
<dbReference type="InterPro" id="IPR036925">
    <property type="entry name" value="TIF_IF2_dom3_sf"/>
</dbReference>
<dbReference type="SUPFAM" id="SSF52156">
    <property type="entry name" value="Initiation factor IF2/eIF5b, domain 3"/>
    <property type="match status" value="1"/>
</dbReference>
<evidence type="ECO:0000256" key="9">
    <source>
        <dbReference type="HAMAP-Rule" id="MF_00100"/>
    </source>
</evidence>
<dbReference type="FunFam" id="3.40.50.10050:FF:000001">
    <property type="entry name" value="Translation initiation factor IF-2"/>
    <property type="match status" value="1"/>
</dbReference>
<sequence>MVEITVKDFANKLGCNTKRLISYLTNAGVKNKKAENLLTEKDKQTLLTYLFYKQGITNFYLTRKKYSKLHMNNKVIDIQICKNKTFLNLDTEEIERNKNYNRIYNIQSNKKLIDIHTFKNHKTNIIREINIYESNSLLDLAKKLAIKAADLMKALLRICVLVNINQPISKDSAFFVVEELGHIPKNINVTDNDFEDLLLNTKTRIHNTKNINTQKVDKQKNNNHNTNKNKQHTKPSKKKYINNNSNTNKQYTKIKAKTINAFSAGKYFKRCPIITVMGHVDNGKTSLIDLIRNSKLVNNEIGGITQYIDVYHVNLDQGNNITIIDTPGHKAFINMRKTGVKFTDIVILVVSADDGIKPQTIEAIDHAKTLKLPVVVAINKIDKIGTDIGRVRNQLSKFGLIPEEWGGETYYIPVSAKVGLGLDLLLESVRFISELIDLTTVLDSPGIGVVIESRIDVGKGPVAKILVLNGTLKKGDIVLCGLHYGRVRAIINHLGNIVEQIGPSIPAAIIGFNGVPEAGEQFNVVSDEKKAREIVNNRSIKYINNKQKTNLIQDILKKINTINIVLKADVQGTLHALRTSIKELSNDQIVLNIISASVGNLNSNDVNLAIISKAILIGFNVQVVSKARDLIEREHIKFFYFKLIYKFIDGLNEIIHKTLNPKKIEDIIGIAEIRDTFKYNKKNGVIIGCIVLKGKVVRNKKIRIIRNNDIIYKGDLVSLRRFKKDVNEVSTGLEFGVCLRDLNDVKVGDRIEIFDLITCNNKL</sequence>
<dbReference type="GO" id="GO:0005525">
    <property type="term" value="F:GTP binding"/>
    <property type="evidence" value="ECO:0007669"/>
    <property type="project" value="UniProtKB-KW"/>
</dbReference>
<dbReference type="AlphaFoldDB" id="A0AAU8RRP7"/>
<dbReference type="InterPro" id="IPR006847">
    <property type="entry name" value="IF2_N"/>
</dbReference>
<evidence type="ECO:0000256" key="11">
    <source>
        <dbReference type="SAM" id="MobiDB-lite"/>
    </source>
</evidence>
<dbReference type="InterPro" id="IPR044145">
    <property type="entry name" value="IF2_II"/>
</dbReference>
<evidence type="ECO:0000256" key="10">
    <source>
        <dbReference type="RuleBase" id="RU000644"/>
    </source>
</evidence>
<dbReference type="Pfam" id="PF22042">
    <property type="entry name" value="EF-G_D2"/>
    <property type="match status" value="1"/>
</dbReference>
<dbReference type="SUPFAM" id="SSF46955">
    <property type="entry name" value="Putative DNA-binding domain"/>
    <property type="match status" value="1"/>
</dbReference>
<dbReference type="Pfam" id="PF11987">
    <property type="entry name" value="IF-2"/>
    <property type="match status" value="1"/>
</dbReference>
<dbReference type="FunFam" id="2.40.30.10:FF:000008">
    <property type="entry name" value="Translation initiation factor IF-2"/>
    <property type="match status" value="1"/>
</dbReference>
<comment type="caution">
    <text evidence="9">Lacks conserved residue(s) required for the propagation of feature annotation.</text>
</comment>
<accession>A0AAU8RRP7</accession>
<evidence type="ECO:0000256" key="2">
    <source>
        <dbReference type="ARBA" id="ARBA00020675"/>
    </source>
</evidence>
<dbReference type="Gene3D" id="3.40.50.10050">
    <property type="entry name" value="Translation initiation factor IF- 2, domain 3"/>
    <property type="match status" value="1"/>
</dbReference>
<dbReference type="InterPro" id="IPR015760">
    <property type="entry name" value="TIF_IF2"/>
</dbReference>
<protein>
    <recommendedName>
        <fullName evidence="2 9">Translation initiation factor IF-2</fullName>
    </recommendedName>
</protein>
<organism evidence="13 14">
    <name type="scientific">Candidatus Portiera aleyrodidarum MED</name>
    <name type="common">Bemisia tabaci</name>
    <dbReference type="NCBI Taxonomy" id="1163752"/>
    <lineage>
        <taxon>Bacteria</taxon>
        <taxon>Pseudomonadati</taxon>
        <taxon>Pseudomonadota</taxon>
        <taxon>Gammaproteobacteria</taxon>
        <taxon>Candidatus Johnevansiales</taxon>
        <taxon>Candidatus Johnevansiaceae</taxon>
        <taxon>Candidatus Portiera</taxon>
    </lineage>
</organism>
<dbReference type="InterPro" id="IPR009061">
    <property type="entry name" value="DNA-bd_dom_put_sf"/>
</dbReference>
<dbReference type="Gene3D" id="3.40.50.300">
    <property type="entry name" value="P-loop containing nucleotide triphosphate hydrolases"/>
    <property type="match status" value="1"/>
</dbReference>
<dbReference type="GO" id="GO:0003924">
    <property type="term" value="F:GTPase activity"/>
    <property type="evidence" value="ECO:0007669"/>
    <property type="project" value="UniProtKB-UniRule"/>
</dbReference>
<feature type="region of interest" description="Disordered" evidence="11">
    <location>
        <begin position="209"/>
        <end position="244"/>
    </location>
</feature>
<feature type="domain" description="Tr-type G" evidence="12">
    <location>
        <begin position="269"/>
        <end position="439"/>
    </location>
</feature>
<comment type="subcellular location">
    <subcellularLocation>
        <location evidence="9">Cytoplasm</location>
    </subcellularLocation>
</comment>
<name>A0AAU8RRP7_9GAMM</name>
<proteinExistence type="inferred from homology"/>
<dbReference type="PANTHER" id="PTHR43381">
    <property type="entry name" value="TRANSLATION INITIATION FACTOR IF-2-RELATED"/>
    <property type="match status" value="1"/>
</dbReference>
<dbReference type="InterPro" id="IPR000178">
    <property type="entry name" value="TF_IF2_bacterial-like"/>
</dbReference>
<keyword evidence="5 9" id="KW-0547">Nucleotide-binding</keyword>
<dbReference type="PROSITE" id="PS51722">
    <property type="entry name" value="G_TR_2"/>
    <property type="match status" value="1"/>
</dbReference>
<gene>
    <name evidence="9" type="primary">infB</name>
    <name evidence="13" type="ORF">O3E_01125</name>
</gene>
<dbReference type="NCBIfam" id="TIGR00487">
    <property type="entry name" value="IF-2"/>
    <property type="match status" value="1"/>
</dbReference>
<dbReference type="GeneID" id="66280054"/>
<dbReference type="Gene3D" id="2.40.30.10">
    <property type="entry name" value="Translation factors"/>
    <property type="match status" value="2"/>
</dbReference>
<dbReference type="KEGG" id="paly:O3E_01125"/>
<keyword evidence="4 9" id="KW-0396">Initiation factor</keyword>
<dbReference type="InterPro" id="IPR023115">
    <property type="entry name" value="TIF_IF2_dom3"/>
</dbReference>
<dbReference type="InterPro" id="IPR000795">
    <property type="entry name" value="T_Tr_GTP-bd_dom"/>
</dbReference>
<dbReference type="GO" id="GO:0005829">
    <property type="term" value="C:cytosol"/>
    <property type="evidence" value="ECO:0007669"/>
    <property type="project" value="TreeGrafter"/>
</dbReference>
<comment type="similarity">
    <text evidence="1 9 10">Belongs to the TRAFAC class translation factor GTPase superfamily. Classic translation factor GTPase family. IF-2 subfamily.</text>
</comment>
<evidence type="ECO:0000256" key="5">
    <source>
        <dbReference type="ARBA" id="ARBA00022741"/>
    </source>
</evidence>
<evidence type="ECO:0000256" key="4">
    <source>
        <dbReference type="ARBA" id="ARBA00022540"/>
    </source>
</evidence>
<dbReference type="CDD" id="cd01887">
    <property type="entry name" value="IF2_eIF5B"/>
    <property type="match status" value="1"/>
</dbReference>
<evidence type="ECO:0000256" key="1">
    <source>
        <dbReference type="ARBA" id="ARBA00007733"/>
    </source>
</evidence>
<evidence type="ECO:0000259" key="12">
    <source>
        <dbReference type="PROSITE" id="PS51722"/>
    </source>
</evidence>